<protein>
    <submittedName>
        <fullName evidence="1">Uncharacterized protein</fullName>
    </submittedName>
</protein>
<dbReference type="AlphaFoldDB" id="A0A7J7MPZ7"/>
<gene>
    <name evidence="1" type="ORF">GIB67_039776</name>
</gene>
<dbReference type="EMBL" id="JACGCM010001289">
    <property type="protein sequence ID" value="KAF6157015.1"/>
    <property type="molecule type" value="Genomic_DNA"/>
</dbReference>
<sequence length="87" mass="10052">MRKANIFTFKGRDGMPHQTTKVENLLLPTFEDNVLEGLWQIDESGRAMTCHVAQKCILVNRIVKKSCTSFYFLSQRVSRHYVCTTLV</sequence>
<dbReference type="Proteomes" id="UP000541444">
    <property type="component" value="Unassembled WGS sequence"/>
</dbReference>
<keyword evidence="2" id="KW-1185">Reference proteome</keyword>
<evidence type="ECO:0000313" key="2">
    <source>
        <dbReference type="Proteomes" id="UP000541444"/>
    </source>
</evidence>
<proteinExistence type="predicted"/>
<evidence type="ECO:0000313" key="1">
    <source>
        <dbReference type="EMBL" id="KAF6157015.1"/>
    </source>
</evidence>
<name>A0A7J7MPZ7_9MAGN</name>
<comment type="caution">
    <text evidence="1">The sequence shown here is derived from an EMBL/GenBank/DDBJ whole genome shotgun (WGS) entry which is preliminary data.</text>
</comment>
<accession>A0A7J7MPZ7</accession>
<reference evidence="1 2" key="1">
    <citation type="journal article" date="2020" name="IScience">
        <title>Genome Sequencing of the Endangered Kingdonia uniflora (Circaeasteraceae, Ranunculales) Reveals Potential Mechanisms of Evolutionary Specialization.</title>
        <authorList>
            <person name="Sun Y."/>
            <person name="Deng T."/>
            <person name="Zhang A."/>
            <person name="Moore M.J."/>
            <person name="Landis J.B."/>
            <person name="Lin N."/>
            <person name="Zhang H."/>
            <person name="Zhang X."/>
            <person name="Huang J."/>
            <person name="Zhang X."/>
            <person name="Sun H."/>
            <person name="Wang H."/>
        </authorList>
    </citation>
    <scope>NUCLEOTIDE SEQUENCE [LARGE SCALE GENOMIC DNA]</scope>
    <source>
        <strain evidence="1">TB1705</strain>
        <tissue evidence="1">Leaf</tissue>
    </source>
</reference>
<organism evidence="1 2">
    <name type="scientific">Kingdonia uniflora</name>
    <dbReference type="NCBI Taxonomy" id="39325"/>
    <lineage>
        <taxon>Eukaryota</taxon>
        <taxon>Viridiplantae</taxon>
        <taxon>Streptophyta</taxon>
        <taxon>Embryophyta</taxon>
        <taxon>Tracheophyta</taxon>
        <taxon>Spermatophyta</taxon>
        <taxon>Magnoliopsida</taxon>
        <taxon>Ranunculales</taxon>
        <taxon>Circaeasteraceae</taxon>
        <taxon>Kingdonia</taxon>
    </lineage>
</organism>